<dbReference type="Proteomes" id="UP000683213">
    <property type="component" value="Unassembled WGS sequence"/>
</dbReference>
<organism evidence="1 3">
    <name type="scientific">Candidatus Iainarchaeum sp</name>
    <dbReference type="NCBI Taxonomy" id="3101447"/>
    <lineage>
        <taxon>Archaea</taxon>
        <taxon>Candidatus Iainarchaeota</taxon>
        <taxon>Candidatus Iainarchaeia</taxon>
        <taxon>Candidatus Iainarchaeales</taxon>
        <taxon>Candidatus Iainarchaeaceae</taxon>
        <taxon>Candidatus Iainarchaeum</taxon>
    </lineage>
</organism>
<reference evidence="2" key="2">
    <citation type="submission" date="2021-03" db="EMBL/GenBank/DDBJ databases">
        <authorList>
            <person name="Jaffe A."/>
        </authorList>
    </citation>
    <scope>NUCLEOTIDE SEQUENCE</scope>
    <source>
        <strain evidence="2">RIFCSPHIGHO2_01_FULL_GW2011_AR10_43_9</strain>
    </source>
</reference>
<dbReference type="EMBL" id="JAGVWF010000052">
    <property type="protein sequence ID" value="MBS3059504.1"/>
    <property type="molecule type" value="Genomic_DNA"/>
</dbReference>
<sequence>MKRFLLIIAVLVLVIIVATGFFSRLQADPIAEFKAVEEKFGLSGEKIVPASAGELSDYKKELLELRARFRGQKDLDLLVSMKLDLVEMEQSLLEVQQEFSRVDRLNPDCSSEGRIAKIRDLIENAKAKAGLALNKRTLFLSDYGQQANQLESINWQGFEDTVNGVMLGAESIQTIINSYC</sequence>
<accession>A0A7J4IX71</accession>
<evidence type="ECO:0000313" key="3">
    <source>
        <dbReference type="Proteomes" id="UP000577419"/>
    </source>
</evidence>
<proteinExistence type="predicted"/>
<reference evidence="2" key="3">
    <citation type="submission" date="2021-05" db="EMBL/GenBank/DDBJ databases">
        <title>Protein family content uncovers lineage relationships and bacterial pathway maintenance mechanisms in DPANN archaea.</title>
        <authorList>
            <person name="Castelle C.J."/>
            <person name="Meheust R."/>
            <person name="Jaffe A.L."/>
            <person name="Seitz K."/>
            <person name="Gong X."/>
            <person name="Baker B.J."/>
            <person name="Banfield J.F."/>
        </authorList>
    </citation>
    <scope>NUCLEOTIDE SEQUENCE</scope>
    <source>
        <strain evidence="2">RIFCSPHIGHO2_01_FULL_GW2011_AR10_43_9</strain>
    </source>
</reference>
<evidence type="ECO:0000313" key="2">
    <source>
        <dbReference type="EMBL" id="MBS3059504.1"/>
    </source>
</evidence>
<reference evidence="3" key="1">
    <citation type="journal article" date="2020" name="bioRxiv">
        <title>A rank-normalized archaeal taxonomy based on genome phylogeny resolves widespread incomplete and uneven classifications.</title>
        <authorList>
            <person name="Rinke C."/>
            <person name="Chuvochina M."/>
            <person name="Mussig A.J."/>
            <person name="Chaumeil P.-A."/>
            <person name="Waite D.W."/>
            <person name="Whitman W.B."/>
            <person name="Parks D.H."/>
            <person name="Hugenholtz P."/>
        </authorList>
    </citation>
    <scope>NUCLEOTIDE SEQUENCE [LARGE SCALE GENOMIC DNA]</scope>
</reference>
<comment type="caution">
    <text evidence="1">The sequence shown here is derived from an EMBL/GenBank/DDBJ whole genome shotgun (WGS) entry which is preliminary data.</text>
</comment>
<name>A0A7J4IX71_9ARCH</name>
<evidence type="ECO:0000313" key="1">
    <source>
        <dbReference type="EMBL" id="HIH08387.1"/>
    </source>
</evidence>
<dbReference type="EMBL" id="DUFG01000017">
    <property type="protein sequence ID" value="HIH08387.1"/>
    <property type="molecule type" value="Genomic_DNA"/>
</dbReference>
<protein>
    <submittedName>
        <fullName evidence="1">Uncharacterized protein</fullName>
    </submittedName>
</protein>
<gene>
    <name evidence="1" type="ORF">HA237_03385</name>
    <name evidence="2" type="ORF">J4224_03735</name>
</gene>
<dbReference type="AlphaFoldDB" id="A0A7J4IX71"/>
<dbReference type="Proteomes" id="UP000577419">
    <property type="component" value="Unassembled WGS sequence"/>
</dbReference>